<dbReference type="AlphaFoldDB" id="A0A6J4P9Z7"/>
<accession>A0A6J4P9Z7</accession>
<name>A0A6J4P9Z7_9ACTN</name>
<feature type="non-terminal residue" evidence="2">
    <location>
        <position position="1"/>
    </location>
</feature>
<gene>
    <name evidence="2" type="ORF">AVDCRST_MAG35-1078</name>
</gene>
<reference evidence="2" key="1">
    <citation type="submission" date="2020-02" db="EMBL/GenBank/DDBJ databases">
        <authorList>
            <person name="Meier V. D."/>
        </authorList>
    </citation>
    <scope>NUCLEOTIDE SEQUENCE</scope>
    <source>
        <strain evidence="2">AVDCRST_MAG35</strain>
    </source>
</reference>
<evidence type="ECO:0000313" key="2">
    <source>
        <dbReference type="EMBL" id="CAA9404384.1"/>
    </source>
</evidence>
<proteinExistence type="predicted"/>
<sequence length="31" mass="3733">EDRRDRVPGHRWPVRRGSRPGRRAARRPDVL</sequence>
<feature type="non-terminal residue" evidence="2">
    <location>
        <position position="31"/>
    </location>
</feature>
<protein>
    <submittedName>
        <fullName evidence="2">Uncharacterized protein</fullName>
    </submittedName>
</protein>
<feature type="compositionally biased region" description="Basic residues" evidence="1">
    <location>
        <begin position="12"/>
        <end position="25"/>
    </location>
</feature>
<feature type="region of interest" description="Disordered" evidence="1">
    <location>
        <begin position="1"/>
        <end position="31"/>
    </location>
</feature>
<organism evidence="2">
    <name type="scientific">uncultured Quadrisphaera sp</name>
    <dbReference type="NCBI Taxonomy" id="904978"/>
    <lineage>
        <taxon>Bacteria</taxon>
        <taxon>Bacillati</taxon>
        <taxon>Actinomycetota</taxon>
        <taxon>Actinomycetes</taxon>
        <taxon>Kineosporiales</taxon>
        <taxon>Kineosporiaceae</taxon>
        <taxon>Quadrisphaera</taxon>
        <taxon>environmental samples</taxon>
    </lineage>
</organism>
<evidence type="ECO:0000256" key="1">
    <source>
        <dbReference type="SAM" id="MobiDB-lite"/>
    </source>
</evidence>
<dbReference type="EMBL" id="CADCUY010000216">
    <property type="protein sequence ID" value="CAA9404384.1"/>
    <property type="molecule type" value="Genomic_DNA"/>
</dbReference>